<keyword evidence="1" id="KW-0812">Transmembrane</keyword>
<keyword evidence="3" id="KW-1185">Reference proteome</keyword>
<keyword evidence="1" id="KW-1133">Transmembrane helix</keyword>
<dbReference type="EMBL" id="ML211078">
    <property type="protein sequence ID" value="TFK89369.1"/>
    <property type="molecule type" value="Genomic_DNA"/>
</dbReference>
<name>A0A5C3PKD5_9APHY</name>
<feature type="transmembrane region" description="Helical" evidence="1">
    <location>
        <begin position="207"/>
        <end position="232"/>
    </location>
</feature>
<feature type="transmembrane region" description="Helical" evidence="1">
    <location>
        <begin position="67"/>
        <end position="94"/>
    </location>
</feature>
<evidence type="ECO:0000256" key="1">
    <source>
        <dbReference type="SAM" id="Phobius"/>
    </source>
</evidence>
<dbReference type="Proteomes" id="UP000308197">
    <property type="component" value="Unassembled WGS sequence"/>
</dbReference>
<reference evidence="2 3" key="1">
    <citation type="journal article" date="2019" name="Nat. Ecol. Evol.">
        <title>Megaphylogeny resolves global patterns of mushroom evolution.</title>
        <authorList>
            <person name="Varga T."/>
            <person name="Krizsan K."/>
            <person name="Foldi C."/>
            <person name="Dima B."/>
            <person name="Sanchez-Garcia M."/>
            <person name="Sanchez-Ramirez S."/>
            <person name="Szollosi G.J."/>
            <person name="Szarkandi J.G."/>
            <person name="Papp V."/>
            <person name="Albert L."/>
            <person name="Andreopoulos W."/>
            <person name="Angelini C."/>
            <person name="Antonin V."/>
            <person name="Barry K.W."/>
            <person name="Bougher N.L."/>
            <person name="Buchanan P."/>
            <person name="Buyck B."/>
            <person name="Bense V."/>
            <person name="Catcheside P."/>
            <person name="Chovatia M."/>
            <person name="Cooper J."/>
            <person name="Damon W."/>
            <person name="Desjardin D."/>
            <person name="Finy P."/>
            <person name="Geml J."/>
            <person name="Haridas S."/>
            <person name="Hughes K."/>
            <person name="Justo A."/>
            <person name="Karasinski D."/>
            <person name="Kautmanova I."/>
            <person name="Kiss B."/>
            <person name="Kocsube S."/>
            <person name="Kotiranta H."/>
            <person name="LaButti K.M."/>
            <person name="Lechner B.E."/>
            <person name="Liimatainen K."/>
            <person name="Lipzen A."/>
            <person name="Lukacs Z."/>
            <person name="Mihaltcheva S."/>
            <person name="Morgado L.N."/>
            <person name="Niskanen T."/>
            <person name="Noordeloos M.E."/>
            <person name="Ohm R.A."/>
            <person name="Ortiz-Santana B."/>
            <person name="Ovrebo C."/>
            <person name="Racz N."/>
            <person name="Riley R."/>
            <person name="Savchenko A."/>
            <person name="Shiryaev A."/>
            <person name="Soop K."/>
            <person name="Spirin V."/>
            <person name="Szebenyi C."/>
            <person name="Tomsovsky M."/>
            <person name="Tulloss R.E."/>
            <person name="Uehling J."/>
            <person name="Grigoriev I.V."/>
            <person name="Vagvolgyi C."/>
            <person name="Papp T."/>
            <person name="Martin F.M."/>
            <person name="Miettinen O."/>
            <person name="Hibbett D.S."/>
            <person name="Nagy L.G."/>
        </authorList>
    </citation>
    <scope>NUCLEOTIDE SEQUENCE [LARGE SCALE GENOMIC DNA]</scope>
    <source>
        <strain evidence="2 3">HHB13444</strain>
    </source>
</reference>
<keyword evidence="1" id="KW-0472">Membrane</keyword>
<feature type="transmembrane region" description="Helical" evidence="1">
    <location>
        <begin position="174"/>
        <end position="195"/>
    </location>
</feature>
<sequence length="234" mass="25282">MTRYFTPTFPAHDDPWDHHDESLSLSKPTDKLLSGHSSSAMDPETTSVEKLIPSERRRCCTRLSINWNFLIVALLTYATIFLLTLVLSLAHFFVGARILKYPTDALQYSYTQERHYLDGTTVIRHGRGVTGAFMQALATGSSLMALVLCVCMGFALVLLKLVRSESELTVGAAYGMLTLGSTAVAAVVAGVGVWLKPVGDFSFVHAFKAGGVGFAVLVVPLTLFFVVAGAAYGV</sequence>
<dbReference type="InParanoid" id="A0A5C3PKD5"/>
<evidence type="ECO:0000313" key="2">
    <source>
        <dbReference type="EMBL" id="TFK89369.1"/>
    </source>
</evidence>
<accession>A0A5C3PKD5</accession>
<feature type="transmembrane region" description="Helical" evidence="1">
    <location>
        <begin position="143"/>
        <end position="162"/>
    </location>
</feature>
<evidence type="ECO:0000313" key="3">
    <source>
        <dbReference type="Proteomes" id="UP000308197"/>
    </source>
</evidence>
<proteinExistence type="predicted"/>
<organism evidence="2 3">
    <name type="scientific">Polyporus arcularius HHB13444</name>
    <dbReference type="NCBI Taxonomy" id="1314778"/>
    <lineage>
        <taxon>Eukaryota</taxon>
        <taxon>Fungi</taxon>
        <taxon>Dikarya</taxon>
        <taxon>Basidiomycota</taxon>
        <taxon>Agaricomycotina</taxon>
        <taxon>Agaricomycetes</taxon>
        <taxon>Polyporales</taxon>
        <taxon>Polyporaceae</taxon>
        <taxon>Polyporus</taxon>
    </lineage>
</organism>
<protein>
    <submittedName>
        <fullName evidence="2">Uncharacterized protein</fullName>
    </submittedName>
</protein>
<gene>
    <name evidence="2" type="ORF">K466DRAFT_597839</name>
</gene>
<dbReference type="AlphaFoldDB" id="A0A5C3PKD5"/>